<proteinExistence type="predicted"/>
<accession>A0A6C0IEP6</accession>
<dbReference type="EMBL" id="MN740162">
    <property type="protein sequence ID" value="QHT91100.1"/>
    <property type="molecule type" value="Genomic_DNA"/>
</dbReference>
<reference evidence="1" key="1">
    <citation type="journal article" date="2020" name="Nature">
        <title>Giant virus diversity and host interactions through global metagenomics.</title>
        <authorList>
            <person name="Schulz F."/>
            <person name="Roux S."/>
            <person name="Paez-Espino D."/>
            <person name="Jungbluth S."/>
            <person name="Walsh D.A."/>
            <person name="Denef V.J."/>
            <person name="McMahon K.D."/>
            <person name="Konstantinidis K.T."/>
            <person name="Eloe-Fadrosh E.A."/>
            <person name="Kyrpides N.C."/>
            <person name="Woyke T."/>
        </authorList>
    </citation>
    <scope>NUCLEOTIDE SEQUENCE</scope>
    <source>
        <strain evidence="1">GVMAG-M-3300023184-72</strain>
    </source>
</reference>
<evidence type="ECO:0000313" key="1">
    <source>
        <dbReference type="EMBL" id="QHT91100.1"/>
    </source>
</evidence>
<sequence length="94" mass="11167">MENKMSLVETAEIPEKIQIILRQTNYTPEEAIEKLKEYNFNEISVIKAYLGIVEKTKTTHKTLNQEIYTQLRHRLDSNVRDYNKRVEKGEARKL</sequence>
<protein>
    <submittedName>
        <fullName evidence="1">Uncharacterized protein</fullName>
    </submittedName>
</protein>
<organism evidence="1">
    <name type="scientific">viral metagenome</name>
    <dbReference type="NCBI Taxonomy" id="1070528"/>
    <lineage>
        <taxon>unclassified sequences</taxon>
        <taxon>metagenomes</taxon>
        <taxon>organismal metagenomes</taxon>
    </lineage>
</organism>
<name>A0A6C0IEP6_9ZZZZ</name>
<dbReference type="AlphaFoldDB" id="A0A6C0IEP6"/>